<dbReference type="CDD" id="cd00090">
    <property type="entry name" value="HTH_ARSR"/>
    <property type="match status" value="1"/>
</dbReference>
<dbReference type="EMBL" id="JABUQZ010000001">
    <property type="protein sequence ID" value="NUC71082.1"/>
    <property type="molecule type" value="Genomic_DNA"/>
</dbReference>
<dbReference type="Proteomes" id="UP001016761">
    <property type="component" value="Unassembled WGS sequence"/>
</dbReference>
<evidence type="ECO:0000313" key="6">
    <source>
        <dbReference type="EMBL" id="NUC71082.1"/>
    </source>
</evidence>
<dbReference type="PANTHER" id="PTHR30154">
    <property type="entry name" value="LEUCINE-RESPONSIVE REGULATORY PROTEIN"/>
    <property type="match status" value="1"/>
</dbReference>
<evidence type="ECO:0000313" key="8">
    <source>
        <dbReference type="Proteomes" id="UP001016761"/>
    </source>
</evidence>
<proteinExistence type="predicted"/>
<dbReference type="InterPro" id="IPR019888">
    <property type="entry name" value="Tscrpt_reg_AsnC-like"/>
</dbReference>
<dbReference type="PANTHER" id="PTHR30154:SF34">
    <property type="entry name" value="TRANSCRIPTIONAL REGULATOR AZLB"/>
    <property type="match status" value="1"/>
</dbReference>
<protein>
    <submittedName>
        <fullName evidence="5">Lrp/AsnC family transcriptional regulator</fullName>
    </submittedName>
</protein>
<evidence type="ECO:0000313" key="7">
    <source>
        <dbReference type="Proteomes" id="UP000728647"/>
    </source>
</evidence>
<dbReference type="Pfam" id="PF13412">
    <property type="entry name" value="HTH_24"/>
    <property type="match status" value="1"/>
</dbReference>
<dbReference type="GO" id="GO:0043565">
    <property type="term" value="F:sequence-specific DNA binding"/>
    <property type="evidence" value="ECO:0007669"/>
    <property type="project" value="InterPro"/>
</dbReference>
<organism evidence="5 7">
    <name type="scientific">Haloterrigena gelatinilytica</name>
    <dbReference type="NCBI Taxonomy" id="2741724"/>
    <lineage>
        <taxon>Archaea</taxon>
        <taxon>Methanobacteriati</taxon>
        <taxon>Methanobacteriota</taxon>
        <taxon>Stenosarchaea group</taxon>
        <taxon>Halobacteria</taxon>
        <taxon>Halobacteriales</taxon>
        <taxon>Natrialbaceae</taxon>
        <taxon>Haloterrigena</taxon>
    </lineage>
</organism>
<dbReference type="Proteomes" id="UP000728647">
    <property type="component" value="Unassembled WGS sequence"/>
</dbReference>
<dbReference type="GO" id="GO:0005829">
    <property type="term" value="C:cytosol"/>
    <property type="evidence" value="ECO:0007669"/>
    <property type="project" value="TreeGrafter"/>
</dbReference>
<dbReference type="GO" id="GO:0043200">
    <property type="term" value="P:response to amino acid"/>
    <property type="evidence" value="ECO:0007669"/>
    <property type="project" value="TreeGrafter"/>
</dbReference>
<gene>
    <name evidence="5" type="ORF">HT576_18535</name>
    <name evidence="6" type="ORF">HTZ84_01935</name>
</gene>
<evidence type="ECO:0000256" key="2">
    <source>
        <dbReference type="ARBA" id="ARBA00023125"/>
    </source>
</evidence>
<keyword evidence="1" id="KW-0805">Transcription regulation</keyword>
<comment type="caution">
    <text evidence="5">The sequence shown here is derived from an EMBL/GenBank/DDBJ whole genome shotgun (WGS) entry which is preliminary data.</text>
</comment>
<dbReference type="InterPro" id="IPR019885">
    <property type="entry name" value="Tscrpt_reg_HTH_AsnC-type_CS"/>
</dbReference>
<dbReference type="InterPro" id="IPR000485">
    <property type="entry name" value="AsnC-type_HTH_dom"/>
</dbReference>
<reference evidence="5 8" key="1">
    <citation type="submission" date="2020-06" db="EMBL/GenBank/DDBJ databases">
        <title>Haloterrigena sp. nov., an extremely halophilic archaeon isolated from a saline sediment.</title>
        <authorList>
            <person name="Liu B.-B."/>
        </authorList>
    </citation>
    <scope>NUCLEOTIDE SEQUENCE</scope>
    <source>
        <strain evidence="5">SYSU A121-1</strain>
        <strain evidence="6 8">SYSU A558-1</strain>
    </source>
</reference>
<keyword evidence="2" id="KW-0238">DNA-binding</keyword>
<dbReference type="PROSITE" id="PS50956">
    <property type="entry name" value="HTH_ASNC_2"/>
    <property type="match status" value="1"/>
</dbReference>
<evidence type="ECO:0000256" key="1">
    <source>
        <dbReference type="ARBA" id="ARBA00023015"/>
    </source>
</evidence>
<dbReference type="SUPFAM" id="SSF46785">
    <property type="entry name" value="Winged helix' DNA-binding domain"/>
    <property type="match status" value="1"/>
</dbReference>
<dbReference type="OrthoDB" id="57033at2157"/>
<evidence type="ECO:0000313" key="5">
    <source>
        <dbReference type="EMBL" id="NUB93008.1"/>
    </source>
</evidence>
<name>A0A8J8GMU6_9EURY</name>
<dbReference type="PRINTS" id="PR00033">
    <property type="entry name" value="HTHASNC"/>
</dbReference>
<dbReference type="PROSITE" id="PS00519">
    <property type="entry name" value="HTH_ASNC_1"/>
    <property type="match status" value="1"/>
</dbReference>
<keyword evidence="3" id="KW-0804">Transcription</keyword>
<sequence length="174" mass="19751">MCASAEYTPLDETDRKILQLLQRDARNKTAVEIGERIGVSDGTVRNRIRNLEQRGIIEGYVPIINYEEAGYQLEIRITCTSRIINRQELANEALQIEGVVEVEELMTGRENIEVTAVAPKHDDVTRIAQTLDTLGLQVESEELIRHHYFRPFNHFGSESVADDESESDANHELS</sequence>
<feature type="domain" description="HTH asnC-type" evidence="4">
    <location>
        <begin position="10"/>
        <end position="72"/>
    </location>
</feature>
<accession>A0A8J8GMU6</accession>
<dbReference type="Gene3D" id="1.10.10.10">
    <property type="entry name" value="Winged helix-like DNA-binding domain superfamily/Winged helix DNA-binding domain"/>
    <property type="match status" value="1"/>
</dbReference>
<evidence type="ECO:0000256" key="3">
    <source>
        <dbReference type="ARBA" id="ARBA00023163"/>
    </source>
</evidence>
<dbReference type="InterPro" id="IPR036388">
    <property type="entry name" value="WH-like_DNA-bd_sf"/>
</dbReference>
<dbReference type="InterPro" id="IPR036390">
    <property type="entry name" value="WH_DNA-bd_sf"/>
</dbReference>
<dbReference type="RefSeq" id="WP_174679138.1">
    <property type="nucleotide sequence ID" value="NZ_JABUQZ010000001.1"/>
</dbReference>
<dbReference type="EMBL" id="JABURA010000001">
    <property type="protein sequence ID" value="NUB93008.1"/>
    <property type="molecule type" value="Genomic_DNA"/>
</dbReference>
<keyword evidence="8" id="KW-1185">Reference proteome</keyword>
<dbReference type="SMART" id="SM00344">
    <property type="entry name" value="HTH_ASNC"/>
    <property type="match status" value="1"/>
</dbReference>
<dbReference type="AlphaFoldDB" id="A0A8J8GMU6"/>
<evidence type="ECO:0000259" key="4">
    <source>
        <dbReference type="PROSITE" id="PS50956"/>
    </source>
</evidence>
<dbReference type="InterPro" id="IPR011991">
    <property type="entry name" value="ArsR-like_HTH"/>
</dbReference>